<evidence type="ECO:0000256" key="4">
    <source>
        <dbReference type="ARBA" id="ARBA00022448"/>
    </source>
</evidence>
<evidence type="ECO:0000256" key="8">
    <source>
        <dbReference type="ARBA" id="ARBA00023004"/>
    </source>
</evidence>
<reference evidence="14" key="1">
    <citation type="submission" date="2025-08" db="UniProtKB">
        <authorList>
            <consortium name="RefSeq"/>
        </authorList>
    </citation>
    <scope>IDENTIFICATION</scope>
    <source>
        <tissue evidence="14">Muscle</tissue>
    </source>
</reference>
<evidence type="ECO:0000256" key="5">
    <source>
        <dbReference type="ARBA" id="ARBA00022617"/>
    </source>
</evidence>
<keyword evidence="5 9" id="KW-0349">Heme</keyword>
<evidence type="ECO:0000313" key="13">
    <source>
        <dbReference type="Proteomes" id="UP000504631"/>
    </source>
</evidence>
<protein>
    <submittedName>
        <fullName evidence="14">Cytochrome c-1-like</fullName>
    </submittedName>
</protein>
<dbReference type="PANTHER" id="PTHR11961">
    <property type="entry name" value="CYTOCHROME C"/>
    <property type="match status" value="1"/>
</dbReference>
<dbReference type="Pfam" id="PF00034">
    <property type="entry name" value="Cytochrom_C"/>
    <property type="match status" value="1"/>
</dbReference>
<comment type="subcellular location">
    <subcellularLocation>
        <location evidence="2">Mitochondrion intermembrane space</location>
    </subcellularLocation>
</comment>
<dbReference type="PRINTS" id="PR00604">
    <property type="entry name" value="CYTCHRMECIAB"/>
</dbReference>
<evidence type="ECO:0000256" key="7">
    <source>
        <dbReference type="ARBA" id="ARBA00022982"/>
    </source>
</evidence>
<dbReference type="Proteomes" id="UP000504631">
    <property type="component" value="Unplaced"/>
</dbReference>
<evidence type="ECO:0000313" key="14">
    <source>
        <dbReference type="RefSeq" id="XP_033361291.1"/>
    </source>
</evidence>
<dbReference type="FunFam" id="1.10.760.10:FF:000001">
    <property type="entry name" value="Cytochrome c iso-1"/>
    <property type="match status" value="1"/>
</dbReference>
<dbReference type="AlphaFoldDB" id="A0A6J3L9I8"/>
<dbReference type="PROSITE" id="PS51007">
    <property type="entry name" value="CYTC"/>
    <property type="match status" value="1"/>
</dbReference>
<evidence type="ECO:0000256" key="2">
    <source>
        <dbReference type="ARBA" id="ARBA00004569"/>
    </source>
</evidence>
<comment type="function">
    <text evidence="1 11">Electron carrier protein. The oxidized form of the cytochrome c heme group can accept an electron from the heme group of the cytochrome c1 subunit of cytochrome reductase. Cytochrome c then transfers this electron to the cytochrome oxidase complex, the final protein carrier in the mitochondrial electron-transport chain.</text>
</comment>
<dbReference type="GeneID" id="117239665"/>
<comment type="PTM">
    <text evidence="11">Binds 1 heme group per subunit.</text>
</comment>
<organism evidence="13 14">
    <name type="scientific">Bombus vosnesenskii</name>
    <dbReference type="NCBI Taxonomy" id="207650"/>
    <lineage>
        <taxon>Eukaryota</taxon>
        <taxon>Metazoa</taxon>
        <taxon>Ecdysozoa</taxon>
        <taxon>Arthropoda</taxon>
        <taxon>Hexapoda</taxon>
        <taxon>Insecta</taxon>
        <taxon>Pterygota</taxon>
        <taxon>Neoptera</taxon>
        <taxon>Endopterygota</taxon>
        <taxon>Hymenoptera</taxon>
        <taxon>Apocrita</taxon>
        <taxon>Aculeata</taxon>
        <taxon>Apoidea</taxon>
        <taxon>Anthophila</taxon>
        <taxon>Apidae</taxon>
        <taxon>Bombus</taxon>
        <taxon>Pyrobombus</taxon>
    </lineage>
</organism>
<evidence type="ECO:0000256" key="6">
    <source>
        <dbReference type="ARBA" id="ARBA00022723"/>
    </source>
</evidence>
<evidence type="ECO:0000256" key="9">
    <source>
        <dbReference type="PROSITE-ProRule" id="PRU00433"/>
    </source>
</evidence>
<dbReference type="SUPFAM" id="SSF46626">
    <property type="entry name" value="Cytochrome c"/>
    <property type="match status" value="1"/>
</dbReference>
<evidence type="ECO:0000256" key="3">
    <source>
        <dbReference type="ARBA" id="ARBA00006488"/>
    </source>
</evidence>
<keyword evidence="13" id="KW-1185">Reference proteome</keyword>
<comment type="similarity">
    <text evidence="3 10">Belongs to the cytochrome c family.</text>
</comment>
<keyword evidence="4 11" id="KW-0813">Transport</keyword>
<dbReference type="InterPro" id="IPR002327">
    <property type="entry name" value="Cyt_c_1A/1B"/>
</dbReference>
<keyword evidence="11" id="KW-0496">Mitochondrion</keyword>
<evidence type="ECO:0000256" key="11">
    <source>
        <dbReference type="RuleBase" id="RU004427"/>
    </source>
</evidence>
<dbReference type="Gene3D" id="1.10.760.10">
    <property type="entry name" value="Cytochrome c-like domain"/>
    <property type="match status" value="1"/>
</dbReference>
<keyword evidence="6 9" id="KW-0479">Metal-binding</keyword>
<feature type="domain" description="Cytochrome c" evidence="12">
    <location>
        <begin position="2"/>
        <end position="103"/>
    </location>
</feature>
<sequence>MGDPVHGKTLFLRMCGMCHTCNKNERHKIGPNLFGIFGKTCGTVSGFKSTDAMRKKGVVWDENTLNEYLQFPKQFIPGTKMMFNGIKKAEDRRDIIAFLATLK</sequence>
<keyword evidence="8 9" id="KW-0408">Iron</keyword>
<keyword evidence="11" id="KW-0679">Respiratory chain</keyword>
<dbReference type="GO" id="GO:0020037">
    <property type="term" value="F:heme binding"/>
    <property type="evidence" value="ECO:0007669"/>
    <property type="project" value="InterPro"/>
</dbReference>
<keyword evidence="7 11" id="KW-0249">Electron transport</keyword>
<dbReference type="RefSeq" id="XP_033361291.1">
    <property type="nucleotide sequence ID" value="XM_033505400.1"/>
</dbReference>
<gene>
    <name evidence="14" type="primary">LOC117239665</name>
</gene>
<evidence type="ECO:0000259" key="12">
    <source>
        <dbReference type="PROSITE" id="PS51007"/>
    </source>
</evidence>
<proteinExistence type="inferred from homology"/>
<evidence type="ECO:0000256" key="10">
    <source>
        <dbReference type="RuleBase" id="RU004426"/>
    </source>
</evidence>
<dbReference type="InterPro" id="IPR036909">
    <property type="entry name" value="Cyt_c-like_dom_sf"/>
</dbReference>
<accession>A0A6J3L9I8</accession>
<name>A0A6J3L9I8_9HYME</name>
<dbReference type="GO" id="GO:0005758">
    <property type="term" value="C:mitochondrial intermembrane space"/>
    <property type="evidence" value="ECO:0007669"/>
    <property type="project" value="UniProtKB-SubCell"/>
</dbReference>
<dbReference type="KEGG" id="bvk:117239665"/>
<dbReference type="GO" id="GO:0009055">
    <property type="term" value="F:electron transfer activity"/>
    <property type="evidence" value="ECO:0007669"/>
    <property type="project" value="InterPro"/>
</dbReference>
<dbReference type="InterPro" id="IPR009056">
    <property type="entry name" value="Cyt_c-like_dom"/>
</dbReference>
<dbReference type="GO" id="GO:0046872">
    <property type="term" value="F:metal ion binding"/>
    <property type="evidence" value="ECO:0007669"/>
    <property type="project" value="UniProtKB-KW"/>
</dbReference>
<evidence type="ECO:0000256" key="1">
    <source>
        <dbReference type="ARBA" id="ARBA00002555"/>
    </source>
</evidence>